<dbReference type="InterPro" id="IPR013378">
    <property type="entry name" value="InlB-like_B-rpt"/>
</dbReference>
<protein>
    <submittedName>
        <fullName evidence="13">LPXTG cell wall anchor domain-containing protein</fullName>
    </submittedName>
</protein>
<dbReference type="NCBIfam" id="TIGR01167">
    <property type="entry name" value="LPXTG_anchor"/>
    <property type="match status" value="1"/>
</dbReference>
<dbReference type="Pfam" id="PF12354">
    <property type="entry name" value="Internalin_N"/>
    <property type="match status" value="1"/>
</dbReference>
<accession>A0AB73HC81</accession>
<dbReference type="EMBL" id="JAARXV010000008">
    <property type="protein sequence ID" value="MBC2143429.1"/>
    <property type="molecule type" value="Genomic_DNA"/>
</dbReference>
<evidence type="ECO:0000256" key="9">
    <source>
        <dbReference type="SAM" id="MobiDB-lite"/>
    </source>
</evidence>
<evidence type="ECO:0000256" key="7">
    <source>
        <dbReference type="ARBA" id="ARBA00022737"/>
    </source>
</evidence>
<comment type="subcellular location">
    <subcellularLocation>
        <location evidence="1">Secreted</location>
        <location evidence="1">Cell wall</location>
        <topology evidence="1">Peptidoglycan-anchor</topology>
    </subcellularLocation>
</comment>
<evidence type="ECO:0000256" key="1">
    <source>
        <dbReference type="ARBA" id="ARBA00004168"/>
    </source>
</evidence>
<dbReference type="InterPro" id="IPR014755">
    <property type="entry name" value="Cu-Rt/internalin_Ig-like"/>
</dbReference>
<feature type="region of interest" description="Disordered" evidence="9">
    <location>
        <begin position="44"/>
        <end position="117"/>
    </location>
</feature>
<comment type="similarity">
    <text evidence="2">Belongs to the internalin family.</text>
</comment>
<dbReference type="Pfam" id="PF12799">
    <property type="entry name" value="LRR_4"/>
    <property type="match status" value="5"/>
</dbReference>
<evidence type="ECO:0000256" key="5">
    <source>
        <dbReference type="ARBA" id="ARBA00022614"/>
    </source>
</evidence>
<dbReference type="InterPro" id="IPR014756">
    <property type="entry name" value="Ig_E-set"/>
</dbReference>
<evidence type="ECO:0000313" key="13">
    <source>
        <dbReference type="EMBL" id="MBC2143429.1"/>
    </source>
</evidence>
<feature type="domain" description="Gram-positive cocci surface proteins LPxTG" evidence="12">
    <location>
        <begin position="769"/>
        <end position="805"/>
    </location>
</feature>
<dbReference type="Gene3D" id="3.80.10.10">
    <property type="entry name" value="Ribonuclease Inhibitor"/>
    <property type="match status" value="1"/>
</dbReference>
<dbReference type="SMART" id="SM00369">
    <property type="entry name" value="LRR_TYP"/>
    <property type="match status" value="11"/>
</dbReference>
<feature type="transmembrane region" description="Helical" evidence="10">
    <location>
        <begin position="777"/>
        <end position="798"/>
    </location>
</feature>
<dbReference type="SMART" id="SM00365">
    <property type="entry name" value="LRR_SD22"/>
    <property type="match status" value="13"/>
</dbReference>
<name>A0AB73HC81_LISIO</name>
<comment type="caution">
    <text evidence="13">The sequence shown here is derived from an EMBL/GenBank/DDBJ whole genome shotgun (WGS) entry which is preliminary data.</text>
</comment>
<dbReference type="InterPro" id="IPR003591">
    <property type="entry name" value="Leu-rich_rpt_typical-subtyp"/>
</dbReference>
<dbReference type="Pfam" id="PF09479">
    <property type="entry name" value="Flg_new"/>
    <property type="match status" value="2"/>
</dbReference>
<dbReference type="SUPFAM" id="SSF81296">
    <property type="entry name" value="E set domains"/>
    <property type="match status" value="1"/>
</dbReference>
<dbReference type="NCBIfam" id="TIGR02543">
    <property type="entry name" value="List_Bact_rpt"/>
    <property type="match status" value="2"/>
</dbReference>
<dbReference type="InterPro" id="IPR024634">
    <property type="entry name" value="Internalin_N"/>
</dbReference>
<dbReference type="Gene3D" id="2.60.40.1220">
    <property type="match status" value="1"/>
</dbReference>
<keyword evidence="8" id="KW-0572">Peptidoglycan-anchor</keyword>
<dbReference type="InterPro" id="IPR050836">
    <property type="entry name" value="SDS22/Internalin_LRR"/>
</dbReference>
<dbReference type="SUPFAM" id="SSF52058">
    <property type="entry name" value="L domain-like"/>
    <property type="match status" value="1"/>
</dbReference>
<evidence type="ECO:0000313" key="14">
    <source>
        <dbReference type="Proteomes" id="UP000552309"/>
    </source>
</evidence>
<keyword evidence="6 11" id="KW-0732">Signal</keyword>
<organism evidence="13 14">
    <name type="scientific">Listeria innocua</name>
    <dbReference type="NCBI Taxonomy" id="1642"/>
    <lineage>
        <taxon>Bacteria</taxon>
        <taxon>Bacillati</taxon>
        <taxon>Bacillota</taxon>
        <taxon>Bacilli</taxon>
        <taxon>Bacillales</taxon>
        <taxon>Listeriaceae</taxon>
        <taxon>Listeria</taxon>
    </lineage>
</organism>
<reference evidence="13 14" key="1">
    <citation type="submission" date="2020-03" db="EMBL/GenBank/DDBJ databases">
        <title>Soil Listeria distribution.</title>
        <authorList>
            <person name="Liao J."/>
            <person name="Wiedmann M."/>
        </authorList>
    </citation>
    <scope>NUCLEOTIDE SEQUENCE [LARGE SCALE GENOMIC DNA]</scope>
    <source>
        <strain evidence="13 14">FSL L7-0297</strain>
    </source>
</reference>
<proteinExistence type="inferred from homology"/>
<evidence type="ECO:0000259" key="12">
    <source>
        <dbReference type="PROSITE" id="PS50847"/>
    </source>
</evidence>
<dbReference type="PANTHER" id="PTHR46652">
    <property type="entry name" value="LEUCINE-RICH REPEAT AND IQ DOMAIN-CONTAINING PROTEIN 1-RELATED"/>
    <property type="match status" value="1"/>
</dbReference>
<dbReference type="PROSITE" id="PS50847">
    <property type="entry name" value="GRAM_POS_ANCHORING"/>
    <property type="match status" value="1"/>
</dbReference>
<keyword evidence="10" id="KW-1133">Transmembrane helix</keyword>
<evidence type="ECO:0000256" key="3">
    <source>
        <dbReference type="ARBA" id="ARBA00022512"/>
    </source>
</evidence>
<dbReference type="InterPro" id="IPR012569">
    <property type="entry name" value="Inl_IR"/>
</dbReference>
<evidence type="ECO:0000256" key="2">
    <source>
        <dbReference type="ARBA" id="ARBA00009432"/>
    </source>
</evidence>
<keyword evidence="5" id="KW-0433">Leucine-rich repeat</keyword>
<gene>
    <name evidence="13" type="ORF">HCA89_14035</name>
</gene>
<keyword evidence="10" id="KW-0472">Membrane</keyword>
<dbReference type="Pfam" id="PF08191">
    <property type="entry name" value="LRR_adjacent"/>
    <property type="match status" value="1"/>
</dbReference>
<feature type="chain" id="PRO_5044489969" evidence="11">
    <location>
        <begin position="27"/>
        <end position="805"/>
    </location>
</feature>
<dbReference type="Gene3D" id="2.60.40.4270">
    <property type="entry name" value="Listeria-Bacteroides repeat domain"/>
    <property type="match status" value="2"/>
</dbReference>
<dbReference type="RefSeq" id="WP_185543838.1">
    <property type="nucleotide sequence ID" value="NZ_JAARXV010000008.1"/>
</dbReference>
<dbReference type="InterPro" id="IPR042229">
    <property type="entry name" value="Listeria/Bacterioides_rpt_sf"/>
</dbReference>
<dbReference type="InterPro" id="IPR025875">
    <property type="entry name" value="Leu-rich_rpt_4"/>
</dbReference>
<evidence type="ECO:0000256" key="8">
    <source>
        <dbReference type="ARBA" id="ARBA00023088"/>
    </source>
</evidence>
<dbReference type="InterPro" id="IPR032675">
    <property type="entry name" value="LRR_dom_sf"/>
</dbReference>
<sequence length="805" mass="88268">MFKKLCVIGIVFSILCSGGISNFVYATEDSEVVLDKNELVPNEMQENKEVGASVENEINEGEVSTEQSTEDATLEEKQEGNDRVASETTQPEQTEEKLDMQSPPRPSSKSSKAEKSIAQPTAINSIFTDAAVAELIRSTLKKSSVSDTVTQGELDSITSLKATNKGIVTLNGLENLPNLSTLDLYLNQISDVSPLGTLSKLSTLNLTSNRITDISPLGNLPSLKVLYLNNNSINTLDTLKNLTTLEELYLVGTHSINLSALENLTNLRVLDLKNNQINDLEPLKNMVSLKRLDLSNNQLSDVSSLGNLSNLETLILNNNKINNISPLGNLVTLISLELNNNQLSNLNPLDKLTNLEGLNLGNNQVNDISALKTLTKLKILILNSNQLSEVSALEKLTSLERLELGRNKINEVSSLGNLVNLKNLQLQENQINDISALTKLTGLQTLYLYNNQIIDIHYLSALTNITVLNITNQSINLPEVNWSNPLNITNTTIDENGNLISPSWISEQGVYDGSKIIWTDLNNDDQSLSYKWSKTITVGKVNSVFSGTISVDITKLNYYSVSFVADGTIDTNSVATDDLLIEPAEPIKSGYTFKGWYDELTNGKKWDFASDKMPAQDLTLYAQFNINSYTATFNADGKVVDERKVNYENLVTESVAPVKQGYTFKGWYDDPIKGKKWDFASDKMPAKDVNLYAQYVETPISGGGTGVQPPSVEPVGPAPAIPTEPKDGNSIDSTNRMPAWNQKDKGSVVGSNLVYGQDNEKKSILLSTLPKTGEDKMGWAVIILGVVLLMSGFGLLLFKRKKAHS</sequence>
<dbReference type="InterPro" id="IPR019931">
    <property type="entry name" value="LPXTG_anchor"/>
</dbReference>
<evidence type="ECO:0000256" key="10">
    <source>
        <dbReference type="SAM" id="Phobius"/>
    </source>
</evidence>
<dbReference type="Proteomes" id="UP000552309">
    <property type="component" value="Unassembled WGS sequence"/>
</dbReference>
<keyword evidence="4" id="KW-0964">Secreted</keyword>
<dbReference type="SMART" id="SM00364">
    <property type="entry name" value="LRR_BAC"/>
    <property type="match status" value="8"/>
</dbReference>
<keyword evidence="10" id="KW-0812">Transmembrane</keyword>
<evidence type="ECO:0000256" key="4">
    <source>
        <dbReference type="ARBA" id="ARBA00022525"/>
    </source>
</evidence>
<dbReference type="AlphaFoldDB" id="A0AB73HC81"/>
<dbReference type="PROSITE" id="PS51450">
    <property type="entry name" value="LRR"/>
    <property type="match status" value="12"/>
</dbReference>
<keyword evidence="7" id="KW-0677">Repeat</keyword>
<dbReference type="InterPro" id="IPR001611">
    <property type="entry name" value="Leu-rich_rpt"/>
</dbReference>
<keyword evidence="3" id="KW-0134">Cell wall</keyword>
<feature type="signal peptide" evidence="11">
    <location>
        <begin position="1"/>
        <end position="26"/>
    </location>
</feature>
<evidence type="ECO:0000256" key="11">
    <source>
        <dbReference type="SAM" id="SignalP"/>
    </source>
</evidence>
<feature type="compositionally biased region" description="Basic and acidic residues" evidence="9">
    <location>
        <begin position="74"/>
        <end position="85"/>
    </location>
</feature>
<evidence type="ECO:0000256" key="6">
    <source>
        <dbReference type="ARBA" id="ARBA00022729"/>
    </source>
</evidence>
<dbReference type="PANTHER" id="PTHR46652:SF3">
    <property type="entry name" value="LEUCINE-RICH REPEAT-CONTAINING PROTEIN 9"/>
    <property type="match status" value="1"/>
</dbReference>